<evidence type="ECO:0000259" key="1">
    <source>
        <dbReference type="Pfam" id="PF25349"/>
    </source>
</evidence>
<gene>
    <name evidence="2" type="ORF">GOP47_0003080</name>
</gene>
<sequence length="309" mass="34334">MAQEVAYDNARETSWLVRMAQYIPPPSAEAFASLLPFFKRRRGANLPGTWLSSKSMATVTLSSAASNGLGPSIALILQGRVHEEHLLSNLAFTWPRFRDENEETASPGRVILASYKIFCTNEKHKFAMQFETVLQAEWFFETVKQLIDSHNGALEGSCNVDNSPINVRQHADNCGCYPLGTETALSGPGASSVISHEALRIKSTTLPKEVFPLSELSVNASSLSERNLPVVLPPRFPSFQLHQQQLQACNGSFQQGGENSAEFAVDLQNEKLLKEKLAICFLDPEFQDFVSRVERIWHSMEEELATQSS</sequence>
<dbReference type="Pfam" id="PF25349">
    <property type="entry name" value="PH_PHS1"/>
    <property type="match status" value="1"/>
</dbReference>
<evidence type="ECO:0000313" key="3">
    <source>
        <dbReference type="Proteomes" id="UP000886520"/>
    </source>
</evidence>
<evidence type="ECO:0000313" key="2">
    <source>
        <dbReference type="EMBL" id="KAI5083337.1"/>
    </source>
</evidence>
<dbReference type="OrthoDB" id="1864854at2759"/>
<keyword evidence="3" id="KW-1185">Reference proteome</keyword>
<comment type="caution">
    <text evidence="2">The sequence shown here is derived from an EMBL/GenBank/DDBJ whole genome shotgun (WGS) entry which is preliminary data.</text>
</comment>
<feature type="domain" description="Poor homologous synapsis 1 PH" evidence="1">
    <location>
        <begin position="14"/>
        <end position="153"/>
    </location>
</feature>
<organism evidence="2 3">
    <name type="scientific">Adiantum capillus-veneris</name>
    <name type="common">Maidenhair fern</name>
    <dbReference type="NCBI Taxonomy" id="13818"/>
    <lineage>
        <taxon>Eukaryota</taxon>
        <taxon>Viridiplantae</taxon>
        <taxon>Streptophyta</taxon>
        <taxon>Embryophyta</taxon>
        <taxon>Tracheophyta</taxon>
        <taxon>Polypodiopsida</taxon>
        <taxon>Polypodiidae</taxon>
        <taxon>Polypodiales</taxon>
        <taxon>Pteridineae</taxon>
        <taxon>Pteridaceae</taxon>
        <taxon>Vittarioideae</taxon>
        <taxon>Adiantum</taxon>
    </lineage>
</organism>
<dbReference type="AlphaFoldDB" id="A0A9D4VDA2"/>
<accession>A0A9D4VDA2</accession>
<protein>
    <recommendedName>
        <fullName evidence="1">Poor homologous synapsis 1 PH domain-containing protein</fullName>
    </recommendedName>
</protein>
<reference evidence="2" key="1">
    <citation type="submission" date="2021-01" db="EMBL/GenBank/DDBJ databases">
        <title>Adiantum capillus-veneris genome.</title>
        <authorList>
            <person name="Fang Y."/>
            <person name="Liao Q."/>
        </authorList>
    </citation>
    <scope>NUCLEOTIDE SEQUENCE</scope>
    <source>
        <strain evidence="2">H3</strain>
        <tissue evidence="2">Leaf</tissue>
    </source>
</reference>
<proteinExistence type="predicted"/>
<dbReference type="EMBL" id="JABFUD020000002">
    <property type="protein sequence ID" value="KAI5083337.1"/>
    <property type="molecule type" value="Genomic_DNA"/>
</dbReference>
<dbReference type="InterPro" id="IPR057619">
    <property type="entry name" value="PH_PHS1"/>
</dbReference>
<name>A0A9D4VDA2_ADICA</name>
<dbReference type="Proteomes" id="UP000886520">
    <property type="component" value="Chromosome 3"/>
</dbReference>